<dbReference type="PANTHER" id="PTHR47707:SF1">
    <property type="entry name" value="NUDIX HYDROLASE FAMILY PROTEIN"/>
    <property type="match status" value="1"/>
</dbReference>
<dbReference type="InterPro" id="IPR015797">
    <property type="entry name" value="NUDIX_hydrolase-like_dom_sf"/>
</dbReference>
<dbReference type="InterPro" id="IPR000086">
    <property type="entry name" value="NUDIX_hydrolase_dom"/>
</dbReference>
<sequence length="133" mass="14400">MLVVAGALRAESGLWLMHRRPSGKHHGGLWEFPGGKVESDETPEIALIRELNEELAIVIQPADLALAGKAEAPSDGAQPAIVIQLYTCMRWTGTPDPQEGGSIDWFSLNQMRDLPKPPLDGVLLESLAQKHSG</sequence>
<dbReference type="Proteomes" id="UP000546031">
    <property type="component" value="Unassembled WGS sequence"/>
</dbReference>
<evidence type="ECO:0000256" key="15">
    <source>
        <dbReference type="ARBA" id="ARBA00041979"/>
    </source>
</evidence>
<evidence type="ECO:0000256" key="6">
    <source>
        <dbReference type="ARBA" id="ARBA00022763"/>
    </source>
</evidence>
<dbReference type="GO" id="GO:0008413">
    <property type="term" value="F:8-oxo-7,8-dihydroguanosine triphosphate pyrophosphatase activity"/>
    <property type="evidence" value="ECO:0007669"/>
    <property type="project" value="TreeGrafter"/>
</dbReference>
<comment type="catalytic activity">
    <reaction evidence="10">
        <text>8-oxo-dGTP + H2O = 8-oxo-dGMP + diphosphate + H(+)</text>
        <dbReference type="Rhea" id="RHEA:31575"/>
        <dbReference type="ChEBI" id="CHEBI:15377"/>
        <dbReference type="ChEBI" id="CHEBI:15378"/>
        <dbReference type="ChEBI" id="CHEBI:33019"/>
        <dbReference type="ChEBI" id="CHEBI:63224"/>
        <dbReference type="ChEBI" id="CHEBI:77896"/>
        <dbReference type="EC" id="3.6.1.55"/>
    </reaction>
</comment>
<dbReference type="Gene3D" id="3.90.79.10">
    <property type="entry name" value="Nucleoside Triphosphate Pyrophosphohydrolase"/>
    <property type="match status" value="1"/>
</dbReference>
<evidence type="ECO:0000256" key="16">
    <source>
        <dbReference type="ARBA" id="ARBA00042798"/>
    </source>
</evidence>
<evidence type="ECO:0000313" key="19">
    <source>
        <dbReference type="Proteomes" id="UP000546031"/>
    </source>
</evidence>
<evidence type="ECO:0000256" key="9">
    <source>
        <dbReference type="ARBA" id="ARBA00023204"/>
    </source>
</evidence>
<dbReference type="InterPro" id="IPR047127">
    <property type="entry name" value="MutT-like"/>
</dbReference>
<evidence type="ECO:0000256" key="14">
    <source>
        <dbReference type="ARBA" id="ARBA00041592"/>
    </source>
</evidence>
<evidence type="ECO:0000256" key="10">
    <source>
        <dbReference type="ARBA" id="ARBA00035861"/>
    </source>
</evidence>
<evidence type="ECO:0000256" key="1">
    <source>
        <dbReference type="ARBA" id="ARBA00001946"/>
    </source>
</evidence>
<evidence type="ECO:0000256" key="13">
    <source>
        <dbReference type="ARBA" id="ARBA00040794"/>
    </source>
</evidence>
<keyword evidence="5" id="KW-0479">Metal-binding</keyword>
<comment type="caution">
    <text evidence="18">The sequence shown here is derived from an EMBL/GenBank/DDBJ whole genome shotgun (WGS) entry which is preliminary data.</text>
</comment>
<dbReference type="GO" id="GO:0035539">
    <property type="term" value="F:8-oxo-7,8-dihydrodeoxyguanosine triphosphate pyrophosphatase activity"/>
    <property type="evidence" value="ECO:0007669"/>
    <property type="project" value="UniProtKB-EC"/>
</dbReference>
<comment type="cofactor">
    <cofactor evidence="1">
        <name>Mg(2+)</name>
        <dbReference type="ChEBI" id="CHEBI:18420"/>
    </cofactor>
</comment>
<dbReference type="GO" id="GO:0044716">
    <property type="term" value="F:8-oxo-GDP phosphatase activity"/>
    <property type="evidence" value="ECO:0007669"/>
    <property type="project" value="TreeGrafter"/>
</dbReference>
<evidence type="ECO:0000256" key="8">
    <source>
        <dbReference type="ARBA" id="ARBA00022842"/>
    </source>
</evidence>
<gene>
    <name evidence="18" type="ORF">HUO12_05140</name>
</gene>
<name>A0A850HBA8_9SPHN</name>
<keyword evidence="4" id="KW-0235">DNA replication</keyword>
<evidence type="ECO:0000256" key="4">
    <source>
        <dbReference type="ARBA" id="ARBA00022705"/>
    </source>
</evidence>
<keyword evidence="6" id="KW-0227">DNA damage</keyword>
<evidence type="ECO:0000256" key="7">
    <source>
        <dbReference type="ARBA" id="ARBA00022801"/>
    </source>
</evidence>
<feature type="domain" description="Nudix hydrolase" evidence="17">
    <location>
        <begin position="1"/>
        <end position="128"/>
    </location>
</feature>
<comment type="similarity">
    <text evidence="2">Belongs to the Nudix hydrolase family.</text>
</comment>
<evidence type="ECO:0000256" key="2">
    <source>
        <dbReference type="ARBA" id="ARBA00005582"/>
    </source>
</evidence>
<evidence type="ECO:0000256" key="5">
    <source>
        <dbReference type="ARBA" id="ARBA00022723"/>
    </source>
</evidence>
<keyword evidence="19" id="KW-1185">Reference proteome</keyword>
<proteinExistence type="inferred from homology"/>
<evidence type="ECO:0000256" key="11">
    <source>
        <dbReference type="ARBA" id="ARBA00036904"/>
    </source>
</evidence>
<dbReference type="EC" id="3.6.1.55" evidence="12"/>
<evidence type="ECO:0000259" key="17">
    <source>
        <dbReference type="PROSITE" id="PS51462"/>
    </source>
</evidence>
<dbReference type="PRINTS" id="PR00502">
    <property type="entry name" value="NUDIXFAMILY"/>
</dbReference>
<evidence type="ECO:0000256" key="12">
    <source>
        <dbReference type="ARBA" id="ARBA00038905"/>
    </source>
</evidence>
<keyword evidence="8" id="KW-0460">Magnesium</keyword>
<dbReference type="CDD" id="cd03425">
    <property type="entry name" value="NUDIX_MutT_NudA_like"/>
    <property type="match status" value="1"/>
</dbReference>
<keyword evidence="9" id="KW-0234">DNA repair</keyword>
<dbReference type="GO" id="GO:0006260">
    <property type="term" value="P:DNA replication"/>
    <property type="evidence" value="ECO:0007669"/>
    <property type="project" value="UniProtKB-KW"/>
</dbReference>
<dbReference type="InterPro" id="IPR020476">
    <property type="entry name" value="Nudix_hydrolase"/>
</dbReference>
<dbReference type="SUPFAM" id="SSF55811">
    <property type="entry name" value="Nudix"/>
    <property type="match status" value="1"/>
</dbReference>
<reference evidence="18 19" key="1">
    <citation type="submission" date="2020-06" db="EMBL/GenBank/DDBJ databases">
        <title>Altererythrobacter lutimaris sp. nov., a marine bacterium isolated from a tidal flat.</title>
        <authorList>
            <person name="Kim D."/>
            <person name="Yoo Y."/>
            <person name="Kim J.-J."/>
        </authorList>
    </citation>
    <scope>NUCLEOTIDE SEQUENCE [LARGE SCALE GENOMIC DNA]</scope>
    <source>
        <strain evidence="18 19">JGD-16</strain>
    </source>
</reference>
<dbReference type="GO" id="GO:0044715">
    <property type="term" value="F:8-oxo-dGDP phosphatase activity"/>
    <property type="evidence" value="ECO:0007669"/>
    <property type="project" value="TreeGrafter"/>
</dbReference>
<dbReference type="GO" id="GO:0006281">
    <property type="term" value="P:DNA repair"/>
    <property type="evidence" value="ECO:0007669"/>
    <property type="project" value="UniProtKB-KW"/>
</dbReference>
<dbReference type="Pfam" id="PF00293">
    <property type="entry name" value="NUDIX"/>
    <property type="match status" value="1"/>
</dbReference>
<organism evidence="18 19">
    <name type="scientific">Altererythrobacter lutimaris</name>
    <dbReference type="NCBI Taxonomy" id="2743979"/>
    <lineage>
        <taxon>Bacteria</taxon>
        <taxon>Pseudomonadati</taxon>
        <taxon>Pseudomonadota</taxon>
        <taxon>Alphaproteobacteria</taxon>
        <taxon>Sphingomonadales</taxon>
        <taxon>Erythrobacteraceae</taxon>
        <taxon>Altererythrobacter</taxon>
    </lineage>
</organism>
<keyword evidence="3" id="KW-0515">Mutator protein</keyword>
<evidence type="ECO:0000256" key="3">
    <source>
        <dbReference type="ARBA" id="ARBA00022457"/>
    </source>
</evidence>
<dbReference type="AlphaFoldDB" id="A0A850HBA8"/>
<comment type="catalytic activity">
    <reaction evidence="11">
        <text>8-oxo-GTP + H2O = 8-oxo-GMP + diphosphate + H(+)</text>
        <dbReference type="Rhea" id="RHEA:67616"/>
        <dbReference type="ChEBI" id="CHEBI:15377"/>
        <dbReference type="ChEBI" id="CHEBI:15378"/>
        <dbReference type="ChEBI" id="CHEBI:33019"/>
        <dbReference type="ChEBI" id="CHEBI:143553"/>
        <dbReference type="ChEBI" id="CHEBI:145694"/>
    </reaction>
</comment>
<accession>A0A850HBA8</accession>
<protein>
    <recommendedName>
        <fullName evidence="13">8-oxo-dGTP diphosphatase</fullName>
        <ecNumber evidence="12">3.6.1.55</ecNumber>
    </recommendedName>
    <alternativeName>
        <fullName evidence="16">7,8-dihydro-8-oxoguanine-triphosphatase</fullName>
    </alternativeName>
    <alternativeName>
        <fullName evidence="15">Mutator protein MutT</fullName>
    </alternativeName>
    <alternativeName>
        <fullName evidence="14">dGTP pyrophosphohydrolase</fullName>
    </alternativeName>
</protein>
<keyword evidence="7 18" id="KW-0378">Hydrolase</keyword>
<dbReference type="PANTHER" id="PTHR47707">
    <property type="entry name" value="8-OXO-DGTP DIPHOSPHATASE"/>
    <property type="match status" value="1"/>
</dbReference>
<dbReference type="GO" id="GO:0046872">
    <property type="term" value="F:metal ion binding"/>
    <property type="evidence" value="ECO:0007669"/>
    <property type="project" value="UniProtKB-KW"/>
</dbReference>
<dbReference type="EMBL" id="JABWTA010000001">
    <property type="protein sequence ID" value="NVE94281.1"/>
    <property type="molecule type" value="Genomic_DNA"/>
</dbReference>
<dbReference type="PROSITE" id="PS51462">
    <property type="entry name" value="NUDIX"/>
    <property type="match status" value="1"/>
</dbReference>
<evidence type="ECO:0000313" key="18">
    <source>
        <dbReference type="EMBL" id="NVE94281.1"/>
    </source>
</evidence>